<reference evidence="1" key="1">
    <citation type="submission" date="2019-08" db="EMBL/GenBank/DDBJ databases">
        <authorList>
            <person name="Kucharzyk K."/>
            <person name="Murdoch R.W."/>
            <person name="Higgins S."/>
            <person name="Loffler F."/>
        </authorList>
    </citation>
    <scope>NUCLEOTIDE SEQUENCE</scope>
</reference>
<dbReference type="EMBL" id="VSSQ01000547">
    <property type="protein sequence ID" value="MPL97262.1"/>
    <property type="molecule type" value="Genomic_DNA"/>
</dbReference>
<sequence>MSRFRNNLYTVEAIVFRDHAHRYIRSDDGTLFSNDRKTKILVADLPEWYVYGRYHKRFGYMSTKGITDLRYVPNKFTNHYLKDDSLYVAYGGKIEDAPLPNTGAFYDRLIGYDDIVWGGEIISVLRGAQIYSNYDISSIVEQLKEKKEWLVNEYPDEFGPERWDFDVDACFSEPFDNGHPQKYYAITLDNYFTPSIVSSSKRYYGTLQEIESFIDSLDQDQFSETVNAFRSFKKGKKAVTHHVAYAEKPLLEPVTLISENYQSLKERSWDFINIWDCIYTMKLHTVFMDILLIKDGDEYIRCIKPKIYGFCYHSNAHAEDHWEPVHNAWGHPGIVLFDDRKEPTVLTSLFLPEKKFSDVKAGVDALYSEDISLDPVCEDIFADG</sequence>
<dbReference type="AlphaFoldDB" id="A0A644W3H5"/>
<comment type="caution">
    <text evidence="1">The sequence shown here is derived from an EMBL/GenBank/DDBJ whole genome shotgun (WGS) entry which is preliminary data.</text>
</comment>
<accession>A0A644W3H5</accession>
<name>A0A644W3H5_9ZZZZ</name>
<protein>
    <submittedName>
        <fullName evidence="1">Uncharacterized protein</fullName>
    </submittedName>
</protein>
<gene>
    <name evidence="1" type="ORF">SDC9_43451</name>
</gene>
<evidence type="ECO:0000313" key="1">
    <source>
        <dbReference type="EMBL" id="MPL97262.1"/>
    </source>
</evidence>
<proteinExistence type="predicted"/>
<organism evidence="1">
    <name type="scientific">bioreactor metagenome</name>
    <dbReference type="NCBI Taxonomy" id="1076179"/>
    <lineage>
        <taxon>unclassified sequences</taxon>
        <taxon>metagenomes</taxon>
        <taxon>ecological metagenomes</taxon>
    </lineage>
</organism>